<keyword evidence="2" id="KW-1185">Reference proteome</keyword>
<organism evidence="1 2">
    <name type="scientific">Hyalomma asiaticum</name>
    <name type="common">Tick</name>
    <dbReference type="NCBI Taxonomy" id="266040"/>
    <lineage>
        <taxon>Eukaryota</taxon>
        <taxon>Metazoa</taxon>
        <taxon>Ecdysozoa</taxon>
        <taxon>Arthropoda</taxon>
        <taxon>Chelicerata</taxon>
        <taxon>Arachnida</taxon>
        <taxon>Acari</taxon>
        <taxon>Parasitiformes</taxon>
        <taxon>Ixodida</taxon>
        <taxon>Ixodoidea</taxon>
        <taxon>Ixodidae</taxon>
        <taxon>Hyalomminae</taxon>
        <taxon>Hyalomma</taxon>
    </lineage>
</organism>
<accession>A0ACB7RKW3</accession>
<reference evidence="1" key="1">
    <citation type="submission" date="2020-05" db="EMBL/GenBank/DDBJ databases">
        <title>Large-scale comparative analyses of tick genomes elucidate their genetic diversity and vector capacities.</title>
        <authorList>
            <person name="Jia N."/>
            <person name="Wang J."/>
            <person name="Shi W."/>
            <person name="Du L."/>
            <person name="Sun Y."/>
            <person name="Zhan W."/>
            <person name="Jiang J."/>
            <person name="Wang Q."/>
            <person name="Zhang B."/>
            <person name="Ji P."/>
            <person name="Sakyi L.B."/>
            <person name="Cui X."/>
            <person name="Yuan T."/>
            <person name="Jiang B."/>
            <person name="Yang W."/>
            <person name="Lam T.T.-Y."/>
            <person name="Chang Q."/>
            <person name="Ding S."/>
            <person name="Wang X."/>
            <person name="Zhu J."/>
            <person name="Ruan X."/>
            <person name="Zhao L."/>
            <person name="Wei J."/>
            <person name="Que T."/>
            <person name="Du C."/>
            <person name="Cheng J."/>
            <person name="Dai P."/>
            <person name="Han X."/>
            <person name="Huang E."/>
            <person name="Gao Y."/>
            <person name="Liu J."/>
            <person name="Shao H."/>
            <person name="Ye R."/>
            <person name="Li L."/>
            <person name="Wei W."/>
            <person name="Wang X."/>
            <person name="Wang C."/>
            <person name="Yang T."/>
            <person name="Huo Q."/>
            <person name="Li W."/>
            <person name="Guo W."/>
            <person name="Chen H."/>
            <person name="Zhou L."/>
            <person name="Ni X."/>
            <person name="Tian J."/>
            <person name="Zhou Y."/>
            <person name="Sheng Y."/>
            <person name="Liu T."/>
            <person name="Pan Y."/>
            <person name="Xia L."/>
            <person name="Li J."/>
            <person name="Zhao F."/>
            <person name="Cao W."/>
        </authorList>
    </citation>
    <scope>NUCLEOTIDE SEQUENCE</scope>
    <source>
        <strain evidence="1">Hyas-2018</strain>
    </source>
</reference>
<sequence length="614" mass="68678">MSLGKARRAFFMDEEPFHNDDISIVANGPSDASSMPGTSDAAGSSPIKGMANWPSQKRGHSSGHSSGIDSQQSPVMMNSGSFVADSDTGEGGKQRCGLDRSDPLPQPNVHDGDWSSSKKHSGDCNKKGERYGLAASSGQSQEDAGVDFASQEKWMSSRKQWPGRSAGHHNASRDEDDSYLSDKNQAGTSFSFKDSPPSSDVAATPLSIQVIFRPQNPSRSFWKVDYAKVKRELVKAAGCKLPSQKVLRSGFLSVIAPNPDAARRMLQLSSVADIAVDAILSKSYCRNVGKISGVPFRYTDKQLMECFAEDGVIHARRQVTYLRRKNGSVSTTPEDGIVLTFRPDIEMPDTIELGFDVFRVHTYCPPPTQCYRCLRFGHTSRQCNSPRRCKLCSGPHTYKECRNPKELVCANCGEEHTATFLGCPERRKAAMSRRFMPRYYNDPEDVSSRRSYSSERRSDRDDHDSTTSDSERSCSDGKESRRTKSGSSICERNSSKDKTRTSRRDRGRCRDRSNSRERSPRDASRSPRRREGTPSASDSEEYGSRRSSEETTDDDDAVATPARRFIPPPRERVRPRTVMKCSMMTRDSRRRYRHGFNRYLHKLEKHGVSVFADP</sequence>
<comment type="caution">
    <text evidence="1">The sequence shown here is derived from an EMBL/GenBank/DDBJ whole genome shotgun (WGS) entry which is preliminary data.</text>
</comment>
<protein>
    <submittedName>
        <fullName evidence="1">Uncharacterized protein</fullName>
    </submittedName>
</protein>
<dbReference type="EMBL" id="CM023489">
    <property type="protein sequence ID" value="KAH6921517.1"/>
    <property type="molecule type" value="Genomic_DNA"/>
</dbReference>
<name>A0ACB7RKW3_HYAAI</name>
<evidence type="ECO:0000313" key="1">
    <source>
        <dbReference type="EMBL" id="KAH6921517.1"/>
    </source>
</evidence>
<gene>
    <name evidence="1" type="ORF">HPB50_002097</name>
</gene>
<dbReference type="Proteomes" id="UP000821845">
    <property type="component" value="Chromosome 9"/>
</dbReference>
<evidence type="ECO:0000313" key="2">
    <source>
        <dbReference type="Proteomes" id="UP000821845"/>
    </source>
</evidence>
<proteinExistence type="predicted"/>